<dbReference type="Proteomes" id="UP000287746">
    <property type="component" value="Unassembled WGS sequence"/>
</dbReference>
<reference evidence="1" key="1">
    <citation type="submission" date="2016-12" db="EMBL/GenBank/DDBJ databases">
        <title>Whole genome sequencing of Sphingomonas koreensis.</title>
        <authorList>
            <person name="Conlan S."/>
            <person name="Thomas P.J."/>
            <person name="Mullikin J."/>
            <person name="Palmore T.N."/>
            <person name="Frank K.M."/>
            <person name="Segre J.A."/>
        </authorList>
    </citation>
    <scope>NUCLEOTIDE SEQUENCE</scope>
    <source>
        <strain evidence="1">ABOJV</strain>
    </source>
</reference>
<dbReference type="Proteomes" id="UP000185161">
    <property type="component" value="Chromosome"/>
</dbReference>
<accession>A0A1L6J9E9</accession>
<evidence type="ECO:0000313" key="3">
    <source>
        <dbReference type="EMBL" id="RSY83163.1"/>
    </source>
</evidence>
<dbReference type="AlphaFoldDB" id="A0A1L6J9E9"/>
<dbReference type="Proteomes" id="UP000286681">
    <property type="component" value="Unassembled WGS sequence"/>
</dbReference>
<name>A0A1L6J9E9_9SPHN</name>
<evidence type="ECO:0000313" key="5">
    <source>
        <dbReference type="Proteomes" id="UP000286681"/>
    </source>
</evidence>
<dbReference type="EMBL" id="QQWO01000013">
    <property type="protein sequence ID" value="RSV01232.1"/>
    <property type="molecule type" value="Genomic_DNA"/>
</dbReference>
<gene>
    <name evidence="1" type="ORF">BRX40_08845</name>
    <name evidence="2" type="ORF">CA257_15245</name>
    <name evidence="3" type="ORF">DAH66_12925</name>
</gene>
<dbReference type="InterPro" id="IPR054233">
    <property type="entry name" value="DUF6958"/>
</dbReference>
<keyword evidence="4" id="KW-1185">Reference proteome</keyword>
<evidence type="ECO:0000313" key="2">
    <source>
        <dbReference type="EMBL" id="RSV01232.1"/>
    </source>
</evidence>
<reference evidence="4" key="2">
    <citation type="submission" date="2016-12" db="EMBL/GenBank/DDBJ databases">
        <title>Whole genome sequencing of Sphingomonas sp. ABOJV.</title>
        <authorList>
            <person name="Conlan S."/>
            <person name="Thomas P.J."/>
            <person name="Mullikin J."/>
            <person name="Palmore T.N."/>
            <person name="Frank K.M."/>
            <person name="Segre J.A."/>
        </authorList>
    </citation>
    <scope>NUCLEOTIDE SEQUENCE [LARGE SCALE GENOMIC DNA]</scope>
    <source>
        <strain evidence="4">ABOJV</strain>
    </source>
</reference>
<dbReference type="EMBL" id="CP018820">
    <property type="protein sequence ID" value="APR52528.1"/>
    <property type="molecule type" value="Genomic_DNA"/>
</dbReference>
<dbReference type="EMBL" id="QQYZ01000011">
    <property type="protein sequence ID" value="RSY83163.1"/>
    <property type="molecule type" value="Genomic_DNA"/>
</dbReference>
<evidence type="ECO:0000313" key="4">
    <source>
        <dbReference type="Proteomes" id="UP000185161"/>
    </source>
</evidence>
<proteinExistence type="predicted"/>
<protein>
    <submittedName>
        <fullName evidence="1">Uncharacterized protein</fullName>
    </submittedName>
</protein>
<reference evidence="5 6" key="3">
    <citation type="submission" date="2018-07" db="EMBL/GenBank/DDBJ databases">
        <title>Genomic and Epidemiologic Investigation of an Indolent Hospital Outbreak.</title>
        <authorList>
            <person name="Johnson R.C."/>
            <person name="Deming C."/>
            <person name="Conlan S."/>
            <person name="Zellmer C.J."/>
            <person name="Michelin A.V."/>
            <person name="Lee-Lin S."/>
            <person name="Thomas P.J."/>
            <person name="Park M."/>
            <person name="Weingarten R.A."/>
            <person name="Less J."/>
            <person name="Dekker J.P."/>
            <person name="Frank K.M."/>
            <person name="Musser K.A."/>
            <person name="Mcquiston J.R."/>
            <person name="Henderson D.K."/>
            <person name="Lau A.F."/>
            <person name="Palmore T.N."/>
            <person name="Segre J.A."/>
        </authorList>
    </citation>
    <scope>NUCLEOTIDE SEQUENCE [LARGE SCALE GENOMIC DNA]</scope>
    <source>
        <strain evidence="3 6">SK-CDC1_0717</strain>
        <strain evidence="2 5">SK-NIH.Env10_0317</strain>
    </source>
</reference>
<sequence length="97" mass="10523">MAKPERIEIENVLQPGKTYRVEAGKFAAMRDAMLAVLPAEAPGLTPGEIKAAVLPRLPEDLFPGGDKAGWWIKAVQLDQEAKGVLARSTAPVRLYRA</sequence>
<evidence type="ECO:0000313" key="1">
    <source>
        <dbReference type="EMBL" id="APR52528.1"/>
    </source>
</evidence>
<dbReference type="RefSeq" id="WP_066580938.1">
    <property type="nucleotide sequence ID" value="NZ_JAQQGM010000005.1"/>
</dbReference>
<organism evidence="1 4">
    <name type="scientific">Sphingomonas koreensis</name>
    <dbReference type="NCBI Taxonomy" id="93064"/>
    <lineage>
        <taxon>Bacteria</taxon>
        <taxon>Pseudomonadati</taxon>
        <taxon>Pseudomonadota</taxon>
        <taxon>Alphaproteobacteria</taxon>
        <taxon>Sphingomonadales</taxon>
        <taxon>Sphingomonadaceae</taxon>
        <taxon>Sphingomonas</taxon>
    </lineage>
</organism>
<dbReference type="STRING" id="93064.BRX40_08845"/>
<dbReference type="KEGG" id="skr:BRX40_08845"/>
<dbReference type="Pfam" id="PF22278">
    <property type="entry name" value="DUF6958"/>
    <property type="match status" value="1"/>
</dbReference>
<evidence type="ECO:0000313" key="6">
    <source>
        <dbReference type="Proteomes" id="UP000287746"/>
    </source>
</evidence>
<dbReference type="OrthoDB" id="7856862at2"/>